<evidence type="ECO:0000313" key="4">
    <source>
        <dbReference type="EMBL" id="MDC7682460.1"/>
    </source>
</evidence>
<gene>
    <name evidence="4" type="ORF">PQU92_04185</name>
</gene>
<dbReference type="RefSeq" id="WP_272746947.1">
    <property type="nucleotide sequence ID" value="NZ_JAQQKX010000002.1"/>
</dbReference>
<dbReference type="PROSITE" id="PS00018">
    <property type="entry name" value="EF_HAND_1"/>
    <property type="match status" value="1"/>
</dbReference>
<dbReference type="EMBL" id="JAQQKX010000002">
    <property type="protein sequence ID" value="MDC7682460.1"/>
    <property type="molecule type" value="Genomic_DNA"/>
</dbReference>
<protein>
    <recommendedName>
        <fullName evidence="3">EF-hand domain-containing protein</fullName>
    </recommendedName>
</protein>
<organism evidence="4 5">
    <name type="scientific">Asticcacaulis aquaticus</name>
    <dbReference type="NCBI Taxonomy" id="2984212"/>
    <lineage>
        <taxon>Bacteria</taxon>
        <taxon>Pseudomonadati</taxon>
        <taxon>Pseudomonadota</taxon>
        <taxon>Alphaproteobacteria</taxon>
        <taxon>Caulobacterales</taxon>
        <taxon>Caulobacteraceae</taxon>
        <taxon>Asticcacaulis</taxon>
    </lineage>
</organism>
<evidence type="ECO:0000256" key="1">
    <source>
        <dbReference type="SAM" id="MobiDB-lite"/>
    </source>
</evidence>
<keyword evidence="2" id="KW-0732">Signal</keyword>
<feature type="signal peptide" evidence="2">
    <location>
        <begin position="1"/>
        <end position="24"/>
    </location>
</feature>
<accession>A0ABT5HRK4</accession>
<dbReference type="PROSITE" id="PS50222">
    <property type="entry name" value="EF_HAND_2"/>
    <property type="match status" value="1"/>
</dbReference>
<feature type="region of interest" description="Disordered" evidence="1">
    <location>
        <begin position="23"/>
        <end position="47"/>
    </location>
</feature>
<reference evidence="4 5" key="1">
    <citation type="submission" date="2023-01" db="EMBL/GenBank/DDBJ databases">
        <title>Novel species of the genus Asticcacaulis isolated from rivers.</title>
        <authorList>
            <person name="Lu H."/>
        </authorList>
    </citation>
    <scope>NUCLEOTIDE SEQUENCE [LARGE SCALE GENOMIC DNA]</scope>
    <source>
        <strain evidence="4 5">BYS171W</strain>
    </source>
</reference>
<dbReference type="InterPro" id="IPR018247">
    <property type="entry name" value="EF_Hand_1_Ca_BS"/>
</dbReference>
<evidence type="ECO:0000256" key="2">
    <source>
        <dbReference type="SAM" id="SignalP"/>
    </source>
</evidence>
<comment type="caution">
    <text evidence="4">The sequence shown here is derived from an EMBL/GenBank/DDBJ whole genome shotgun (WGS) entry which is preliminary data.</text>
</comment>
<feature type="compositionally biased region" description="Basic and acidic residues" evidence="1">
    <location>
        <begin position="38"/>
        <end position="47"/>
    </location>
</feature>
<feature type="region of interest" description="Disordered" evidence="1">
    <location>
        <begin position="79"/>
        <end position="113"/>
    </location>
</feature>
<dbReference type="Gene3D" id="1.10.238.10">
    <property type="entry name" value="EF-hand"/>
    <property type="match status" value="2"/>
</dbReference>
<evidence type="ECO:0000259" key="3">
    <source>
        <dbReference type="PROSITE" id="PS50222"/>
    </source>
</evidence>
<sequence length="113" mass="12736">MSPAFVRTTLIVAGLLVAAVPAVAQKQNPDPVQTTGYKADRKSGPPEALRERFEQRFFEKLDANRDGVVSREEFRRQADERFDRLDANRDGKLSREEIRAEVEGRKGPGPRAQ</sequence>
<proteinExistence type="predicted"/>
<dbReference type="Proteomes" id="UP001214854">
    <property type="component" value="Unassembled WGS sequence"/>
</dbReference>
<feature type="domain" description="EF-hand" evidence="3">
    <location>
        <begin position="73"/>
        <end position="108"/>
    </location>
</feature>
<name>A0ABT5HRK4_9CAUL</name>
<evidence type="ECO:0000313" key="5">
    <source>
        <dbReference type="Proteomes" id="UP001214854"/>
    </source>
</evidence>
<feature type="compositionally biased region" description="Basic and acidic residues" evidence="1">
    <location>
        <begin position="79"/>
        <end position="106"/>
    </location>
</feature>
<feature type="chain" id="PRO_5046547837" description="EF-hand domain-containing protein" evidence="2">
    <location>
        <begin position="25"/>
        <end position="113"/>
    </location>
</feature>
<keyword evidence="5" id="KW-1185">Reference proteome</keyword>
<dbReference type="InterPro" id="IPR002048">
    <property type="entry name" value="EF_hand_dom"/>
</dbReference>
<feature type="compositionally biased region" description="Polar residues" evidence="1">
    <location>
        <begin position="25"/>
        <end position="36"/>
    </location>
</feature>
<dbReference type="Pfam" id="PF13202">
    <property type="entry name" value="EF-hand_5"/>
    <property type="match status" value="2"/>
</dbReference>
<dbReference type="InterPro" id="IPR011992">
    <property type="entry name" value="EF-hand-dom_pair"/>
</dbReference>
<dbReference type="SUPFAM" id="SSF47473">
    <property type="entry name" value="EF-hand"/>
    <property type="match status" value="1"/>
</dbReference>